<sequence length="61" mass="6406">MPGKPRSTPEQNGTHLIDEPDIGSGGKTPAERETDEQIQQIPQRPAPGGDQAPAQPAPRPG</sequence>
<evidence type="ECO:0000256" key="1">
    <source>
        <dbReference type="SAM" id="MobiDB-lite"/>
    </source>
</evidence>
<dbReference type="EMBL" id="WNLA01000009">
    <property type="protein sequence ID" value="MTW03391.1"/>
    <property type="molecule type" value="Genomic_DNA"/>
</dbReference>
<gene>
    <name evidence="2" type="ORF">GM668_15000</name>
</gene>
<comment type="caution">
    <text evidence="2">The sequence shown here is derived from an EMBL/GenBank/DDBJ whole genome shotgun (WGS) entry which is preliminary data.</text>
</comment>
<dbReference type="RefSeq" id="WP_155439765.1">
    <property type="nucleotide sequence ID" value="NZ_WNLA01000009.1"/>
</dbReference>
<reference evidence="2 3" key="1">
    <citation type="submission" date="2019-11" db="EMBL/GenBank/DDBJ databases">
        <title>Type strains purchased from KCTC, JCM and DSMZ.</title>
        <authorList>
            <person name="Lu H."/>
        </authorList>
    </citation>
    <scope>NUCLEOTIDE SEQUENCE [LARGE SCALE GENOMIC DNA]</scope>
    <source>
        <strain evidence="2 3">KCTC 42409</strain>
    </source>
</reference>
<proteinExistence type="predicted"/>
<dbReference type="Proteomes" id="UP000484015">
    <property type="component" value="Unassembled WGS sequence"/>
</dbReference>
<organism evidence="2 3">
    <name type="scientific">Pseudoduganella ginsengisoli</name>
    <dbReference type="NCBI Taxonomy" id="1462440"/>
    <lineage>
        <taxon>Bacteria</taxon>
        <taxon>Pseudomonadati</taxon>
        <taxon>Pseudomonadota</taxon>
        <taxon>Betaproteobacteria</taxon>
        <taxon>Burkholderiales</taxon>
        <taxon>Oxalobacteraceae</taxon>
        <taxon>Telluria group</taxon>
        <taxon>Pseudoduganella</taxon>
    </lineage>
</organism>
<accession>A0A6L6Q252</accession>
<evidence type="ECO:0000313" key="2">
    <source>
        <dbReference type="EMBL" id="MTW03391.1"/>
    </source>
</evidence>
<dbReference type="OrthoDB" id="8779484at2"/>
<keyword evidence="3" id="KW-1185">Reference proteome</keyword>
<name>A0A6L6Q252_9BURK</name>
<protein>
    <submittedName>
        <fullName evidence="2">Uncharacterized protein</fullName>
    </submittedName>
</protein>
<dbReference type="AlphaFoldDB" id="A0A6L6Q252"/>
<feature type="region of interest" description="Disordered" evidence="1">
    <location>
        <begin position="1"/>
        <end position="61"/>
    </location>
</feature>
<evidence type="ECO:0000313" key="3">
    <source>
        <dbReference type="Proteomes" id="UP000484015"/>
    </source>
</evidence>
<feature type="compositionally biased region" description="Low complexity" evidence="1">
    <location>
        <begin position="42"/>
        <end position="54"/>
    </location>
</feature>